<keyword evidence="3" id="KW-0472">Membrane</keyword>
<dbReference type="Gene3D" id="2.40.40.10">
    <property type="entry name" value="RlpA-like domain"/>
    <property type="match status" value="1"/>
</dbReference>
<feature type="compositionally biased region" description="Low complexity" evidence="2">
    <location>
        <begin position="8"/>
        <end position="20"/>
    </location>
</feature>
<dbReference type="CDD" id="cd22191">
    <property type="entry name" value="DPBB_RlpA_EXP_N-like"/>
    <property type="match status" value="1"/>
</dbReference>
<proteinExistence type="predicted"/>
<accession>A0A8H5C9I0</accession>
<dbReference type="SUPFAM" id="SSF50685">
    <property type="entry name" value="Barwin-like endoglucanases"/>
    <property type="match status" value="1"/>
</dbReference>
<evidence type="ECO:0000313" key="4">
    <source>
        <dbReference type="EMBL" id="KAF5337595.1"/>
    </source>
</evidence>
<evidence type="ECO:0000256" key="1">
    <source>
        <dbReference type="ARBA" id="ARBA00022729"/>
    </source>
</evidence>
<dbReference type="InterPro" id="IPR036908">
    <property type="entry name" value="RlpA-like_sf"/>
</dbReference>
<evidence type="ECO:0000313" key="5">
    <source>
        <dbReference type="Proteomes" id="UP000559256"/>
    </source>
</evidence>
<dbReference type="AlphaFoldDB" id="A0A8H5C9I0"/>
<protein>
    <recommendedName>
        <fullName evidence="6">RlpA-like protein double-psi beta-barrel domain-containing protein</fullName>
    </recommendedName>
</protein>
<feature type="compositionally biased region" description="Low complexity" evidence="2">
    <location>
        <begin position="246"/>
        <end position="281"/>
    </location>
</feature>
<evidence type="ECO:0000256" key="3">
    <source>
        <dbReference type="SAM" id="Phobius"/>
    </source>
</evidence>
<keyword evidence="3" id="KW-0812">Transmembrane</keyword>
<dbReference type="InterPro" id="IPR051477">
    <property type="entry name" value="Expansin_CellWall"/>
</dbReference>
<dbReference type="Proteomes" id="UP000559256">
    <property type="component" value="Unassembled WGS sequence"/>
</dbReference>
<feature type="compositionally biased region" description="Gly residues" evidence="2">
    <location>
        <begin position="204"/>
        <end position="235"/>
    </location>
</feature>
<dbReference type="PANTHER" id="PTHR31836:SF28">
    <property type="entry name" value="SRCR DOMAIN-CONTAINING PROTEIN-RELATED"/>
    <property type="match status" value="1"/>
</dbReference>
<sequence>MMFEFTPFKSGSSNSNISKSTRTRSTSIFSAFVFASLSLSNALLVMSLPLHNQGNGRTNAVKGKIASRRQSIDFSGGSGEGTFYQTGKGACGGTNSPSEHVAAVAFTFFDAYAARDGPDSEGVNNPNKNPICGKKIRVRYKGKSTTVTVVDRCAGCNGTYDLDFSTSAFDDLADQSVGRIYGMKWRFVDATGGGDDDDSDEGDGAGGDASGAGGSGASSGPGDGSQTGTGSGGSNEHGQGQDKESTSSSASSSSSTTSGTDSASSSSASPFSNSPPSSTVSINSPLPHTDGNNNSSSSNGGRSSVPRLRVDSKMLISLSFHDLSSFLVMVTVVMGASFVFY</sequence>
<feature type="region of interest" description="Disordered" evidence="2">
    <location>
        <begin position="192"/>
        <end position="305"/>
    </location>
</feature>
<reference evidence="4 5" key="1">
    <citation type="journal article" date="2020" name="ISME J.">
        <title>Uncovering the hidden diversity of litter-decomposition mechanisms in mushroom-forming fungi.</title>
        <authorList>
            <person name="Floudas D."/>
            <person name="Bentzer J."/>
            <person name="Ahren D."/>
            <person name="Johansson T."/>
            <person name="Persson P."/>
            <person name="Tunlid A."/>
        </authorList>
    </citation>
    <scope>NUCLEOTIDE SEQUENCE [LARGE SCALE GENOMIC DNA]</scope>
    <source>
        <strain evidence="4 5">CBS 291.85</strain>
    </source>
</reference>
<gene>
    <name evidence="4" type="ORF">D9758_014936</name>
</gene>
<comment type="caution">
    <text evidence="4">The sequence shown here is derived from an EMBL/GenBank/DDBJ whole genome shotgun (WGS) entry which is preliminary data.</text>
</comment>
<feature type="transmembrane region" description="Helical" evidence="3">
    <location>
        <begin position="323"/>
        <end position="340"/>
    </location>
</feature>
<feature type="compositionally biased region" description="Low complexity" evidence="2">
    <location>
        <begin position="291"/>
        <end position="304"/>
    </location>
</feature>
<dbReference type="PANTHER" id="PTHR31836">
    <property type="match status" value="1"/>
</dbReference>
<feature type="compositionally biased region" description="Acidic residues" evidence="2">
    <location>
        <begin position="194"/>
        <end position="203"/>
    </location>
</feature>
<organism evidence="4 5">
    <name type="scientific">Tetrapyrgos nigripes</name>
    <dbReference type="NCBI Taxonomy" id="182062"/>
    <lineage>
        <taxon>Eukaryota</taxon>
        <taxon>Fungi</taxon>
        <taxon>Dikarya</taxon>
        <taxon>Basidiomycota</taxon>
        <taxon>Agaricomycotina</taxon>
        <taxon>Agaricomycetes</taxon>
        <taxon>Agaricomycetidae</taxon>
        <taxon>Agaricales</taxon>
        <taxon>Marasmiineae</taxon>
        <taxon>Marasmiaceae</taxon>
        <taxon>Tetrapyrgos</taxon>
    </lineage>
</organism>
<dbReference type="EMBL" id="JAACJM010000213">
    <property type="protein sequence ID" value="KAF5337595.1"/>
    <property type="molecule type" value="Genomic_DNA"/>
</dbReference>
<name>A0A8H5C9I0_9AGAR</name>
<keyword evidence="3" id="KW-1133">Transmembrane helix</keyword>
<evidence type="ECO:0008006" key="6">
    <source>
        <dbReference type="Google" id="ProtNLM"/>
    </source>
</evidence>
<keyword evidence="5" id="KW-1185">Reference proteome</keyword>
<evidence type="ECO:0000256" key="2">
    <source>
        <dbReference type="SAM" id="MobiDB-lite"/>
    </source>
</evidence>
<keyword evidence="1" id="KW-0732">Signal</keyword>
<feature type="region of interest" description="Disordered" evidence="2">
    <location>
        <begin position="1"/>
        <end position="20"/>
    </location>
</feature>
<dbReference type="OrthoDB" id="623670at2759"/>